<dbReference type="Proteomes" id="UP000597444">
    <property type="component" value="Unassembled WGS sequence"/>
</dbReference>
<keyword evidence="2" id="KW-1185">Reference proteome</keyword>
<sequence length="310" mass="33557">MVQVRRKEETLSQEHLTGRQMAFDQSHAYVVETRARQVRLTTIEVVDKTSSAQNAFFGVPGTLTVFIARKGSDALHELRQALNSGGKDLLQVYHKIVEQTVAKIGGWTPEETVQATIQQSVFADLRYGETTLAQGLSVLQGLDMRMLFLPYNGGRLAPEGLILAERFTKGSDVALEALVVRVDPPLTPAEKFALQLVPADLAINNSEPIQTVVAADVAAIALTVAAVAATPIGVAAVTVDEVVVGLIALVGRTPYDLEFHITEETLKQVGPTASVHKLLAMRRDFLSNPRREAGLSGAATSVRELLNTRR</sequence>
<evidence type="ECO:0000313" key="1">
    <source>
        <dbReference type="EMBL" id="GHO97532.1"/>
    </source>
</evidence>
<organism evidence="1 2">
    <name type="scientific">Reticulibacter mediterranei</name>
    <dbReference type="NCBI Taxonomy" id="2778369"/>
    <lineage>
        <taxon>Bacteria</taxon>
        <taxon>Bacillati</taxon>
        <taxon>Chloroflexota</taxon>
        <taxon>Ktedonobacteria</taxon>
        <taxon>Ktedonobacterales</taxon>
        <taxon>Reticulibacteraceae</taxon>
        <taxon>Reticulibacter</taxon>
    </lineage>
</organism>
<gene>
    <name evidence="1" type="ORF">KSF_075800</name>
</gene>
<proteinExistence type="predicted"/>
<accession>A0A8J3N7U3</accession>
<dbReference type="EMBL" id="BNJK01000001">
    <property type="protein sequence ID" value="GHO97532.1"/>
    <property type="molecule type" value="Genomic_DNA"/>
</dbReference>
<protein>
    <submittedName>
        <fullName evidence="1">Uncharacterized protein</fullName>
    </submittedName>
</protein>
<dbReference type="AlphaFoldDB" id="A0A8J3N7U3"/>
<reference evidence="1" key="1">
    <citation type="submission" date="2020-10" db="EMBL/GenBank/DDBJ databases">
        <title>Taxonomic study of unclassified bacteria belonging to the class Ktedonobacteria.</title>
        <authorList>
            <person name="Yabe S."/>
            <person name="Wang C.M."/>
            <person name="Zheng Y."/>
            <person name="Sakai Y."/>
            <person name="Cavaletti L."/>
            <person name="Monciardini P."/>
            <person name="Donadio S."/>
        </authorList>
    </citation>
    <scope>NUCLEOTIDE SEQUENCE</scope>
    <source>
        <strain evidence="1">ID150040</strain>
    </source>
</reference>
<dbReference type="RefSeq" id="WP_220208072.1">
    <property type="nucleotide sequence ID" value="NZ_BNJK01000001.1"/>
</dbReference>
<comment type="caution">
    <text evidence="1">The sequence shown here is derived from an EMBL/GenBank/DDBJ whole genome shotgun (WGS) entry which is preliminary data.</text>
</comment>
<name>A0A8J3N7U3_9CHLR</name>
<evidence type="ECO:0000313" key="2">
    <source>
        <dbReference type="Proteomes" id="UP000597444"/>
    </source>
</evidence>